<dbReference type="InterPro" id="IPR013216">
    <property type="entry name" value="Methyltransf_11"/>
</dbReference>
<dbReference type="CDD" id="cd02440">
    <property type="entry name" value="AdoMet_MTases"/>
    <property type="match status" value="1"/>
</dbReference>
<dbReference type="RefSeq" id="WP_183414626.1">
    <property type="nucleotide sequence ID" value="NZ_JACHXA010000001.1"/>
</dbReference>
<organism evidence="2 3">
    <name type="scientific">Limibacillus halophilus</name>
    <dbReference type="NCBI Taxonomy" id="1579333"/>
    <lineage>
        <taxon>Bacteria</taxon>
        <taxon>Pseudomonadati</taxon>
        <taxon>Pseudomonadota</taxon>
        <taxon>Alphaproteobacteria</taxon>
        <taxon>Rhodospirillales</taxon>
        <taxon>Rhodovibrionaceae</taxon>
        <taxon>Limibacillus</taxon>
    </lineage>
</organism>
<sequence>MSDDVLNRLEKVYGAKDRAALEQEYAAWAKRYDGDVMALGYTPHALVAGMAARYLPAGEGPLLDCGAGTGLVAVLLHAFGLRDLVALDMSDAMLAVAKSRGVYRDCVQGVLGERLPFDDASFAAVVGAGTFTAGHAPGDSFHEMTRVLRPGGVMVVGLRGDGDHAKRYLDCLTVLTEAGKLTHLADSTPCPAFLLSAEEAHVLTVVKVFRRTGA</sequence>
<dbReference type="AlphaFoldDB" id="A0A839SNQ0"/>
<protein>
    <submittedName>
        <fullName evidence="2">Ubiquinone/menaquinone biosynthesis C-methylase UbiE</fullName>
    </submittedName>
</protein>
<dbReference type="GO" id="GO:0008757">
    <property type="term" value="F:S-adenosylmethionine-dependent methyltransferase activity"/>
    <property type="evidence" value="ECO:0007669"/>
    <property type="project" value="InterPro"/>
</dbReference>
<keyword evidence="2" id="KW-0808">Transferase</keyword>
<keyword evidence="2" id="KW-0489">Methyltransferase</keyword>
<comment type="caution">
    <text evidence="2">The sequence shown here is derived from an EMBL/GenBank/DDBJ whole genome shotgun (WGS) entry which is preliminary data.</text>
</comment>
<dbReference type="PANTHER" id="PTHR43591:SF110">
    <property type="entry name" value="RHODANESE DOMAIN-CONTAINING PROTEIN"/>
    <property type="match status" value="1"/>
</dbReference>
<dbReference type="Gene3D" id="3.40.50.150">
    <property type="entry name" value="Vaccinia Virus protein VP39"/>
    <property type="match status" value="1"/>
</dbReference>
<dbReference type="SUPFAM" id="SSF53335">
    <property type="entry name" value="S-adenosyl-L-methionine-dependent methyltransferases"/>
    <property type="match status" value="1"/>
</dbReference>
<keyword evidence="2" id="KW-0830">Ubiquinone</keyword>
<feature type="domain" description="Methyltransferase type 11" evidence="1">
    <location>
        <begin position="63"/>
        <end position="156"/>
    </location>
</feature>
<dbReference type="PANTHER" id="PTHR43591">
    <property type="entry name" value="METHYLTRANSFERASE"/>
    <property type="match status" value="1"/>
</dbReference>
<evidence type="ECO:0000313" key="2">
    <source>
        <dbReference type="EMBL" id="MBB3063808.1"/>
    </source>
</evidence>
<evidence type="ECO:0000313" key="3">
    <source>
        <dbReference type="Proteomes" id="UP000581135"/>
    </source>
</evidence>
<dbReference type="InterPro" id="IPR029063">
    <property type="entry name" value="SAM-dependent_MTases_sf"/>
</dbReference>
<dbReference type="Proteomes" id="UP000581135">
    <property type="component" value="Unassembled WGS sequence"/>
</dbReference>
<dbReference type="GO" id="GO:0032259">
    <property type="term" value="P:methylation"/>
    <property type="evidence" value="ECO:0007669"/>
    <property type="project" value="UniProtKB-KW"/>
</dbReference>
<dbReference type="Pfam" id="PF08241">
    <property type="entry name" value="Methyltransf_11"/>
    <property type="match status" value="1"/>
</dbReference>
<reference evidence="2 3" key="1">
    <citation type="submission" date="2020-08" db="EMBL/GenBank/DDBJ databases">
        <title>Genomic Encyclopedia of Type Strains, Phase III (KMG-III): the genomes of soil and plant-associated and newly described type strains.</title>
        <authorList>
            <person name="Whitman W."/>
        </authorList>
    </citation>
    <scope>NUCLEOTIDE SEQUENCE [LARGE SCALE GENOMIC DNA]</scope>
    <source>
        <strain evidence="2 3">CECT 8803</strain>
    </source>
</reference>
<keyword evidence="3" id="KW-1185">Reference proteome</keyword>
<gene>
    <name evidence="2" type="ORF">FHR98_000073</name>
</gene>
<accession>A0A839SNQ0</accession>
<evidence type="ECO:0000259" key="1">
    <source>
        <dbReference type="Pfam" id="PF08241"/>
    </source>
</evidence>
<proteinExistence type="predicted"/>
<name>A0A839SNQ0_9PROT</name>
<dbReference type="EMBL" id="JACHXA010000001">
    <property type="protein sequence ID" value="MBB3063808.1"/>
    <property type="molecule type" value="Genomic_DNA"/>
</dbReference>